<evidence type="ECO:0000256" key="3">
    <source>
        <dbReference type="ARBA" id="ARBA00022989"/>
    </source>
</evidence>
<comment type="caution">
    <text evidence="6">The sequence shown here is derived from an EMBL/GenBank/DDBJ whole genome shotgun (WGS) entry which is preliminary data.</text>
</comment>
<comment type="subcellular location">
    <subcellularLocation>
        <location evidence="1">Membrane</location>
        <topology evidence="1">Multi-pass membrane protein</topology>
    </subcellularLocation>
</comment>
<evidence type="ECO:0000313" key="6">
    <source>
        <dbReference type="EMBL" id="KAK3098132.1"/>
    </source>
</evidence>
<keyword evidence="4 5" id="KW-0472">Membrane</keyword>
<evidence type="ECO:0000313" key="7">
    <source>
        <dbReference type="Proteomes" id="UP001186944"/>
    </source>
</evidence>
<dbReference type="SUPFAM" id="SSF103473">
    <property type="entry name" value="MFS general substrate transporter"/>
    <property type="match status" value="1"/>
</dbReference>
<dbReference type="AlphaFoldDB" id="A0AA88Y4X6"/>
<gene>
    <name evidence="6" type="ORF">FSP39_016465</name>
</gene>
<reference evidence="6" key="1">
    <citation type="submission" date="2019-08" db="EMBL/GenBank/DDBJ databases">
        <title>The improved chromosome-level genome for the pearl oyster Pinctada fucata martensii using PacBio sequencing and Hi-C.</title>
        <authorList>
            <person name="Zheng Z."/>
        </authorList>
    </citation>
    <scope>NUCLEOTIDE SEQUENCE</scope>
    <source>
        <strain evidence="6">ZZ-2019</strain>
        <tissue evidence="6">Adductor muscle</tissue>
    </source>
</reference>
<keyword evidence="7" id="KW-1185">Reference proteome</keyword>
<sequence>MSRGRMEEAIVILRRAAKTNGRAMPQNLHLKYENENIRNMEIIKELLSSRKLLLYWSIASANWFVVSFIYYGIKINIGKLGGDLYVSFTLLVIAETIGCALLFAMDFIGHKRLHMIAMALTCVACVVPIFLILFSNESMHWMTVTFAVIGKLFVSTAFGMIYVYTGEIFPTVVRQFTIGSCAVFARIGSLSSPYLYHLAEGKMKRALPLILYGVIIAVVTLLTILLPETSRRKLPDHVKESENAEITKG</sequence>
<dbReference type="Proteomes" id="UP001186944">
    <property type="component" value="Unassembled WGS sequence"/>
</dbReference>
<feature type="transmembrane region" description="Helical" evidence="5">
    <location>
        <begin position="209"/>
        <end position="226"/>
    </location>
</feature>
<evidence type="ECO:0000256" key="1">
    <source>
        <dbReference type="ARBA" id="ARBA00004141"/>
    </source>
</evidence>
<keyword evidence="2 5" id="KW-0812">Transmembrane</keyword>
<dbReference type="InterPro" id="IPR005828">
    <property type="entry name" value="MFS_sugar_transport-like"/>
</dbReference>
<dbReference type="GO" id="GO:0016020">
    <property type="term" value="C:membrane"/>
    <property type="evidence" value="ECO:0007669"/>
    <property type="project" value="UniProtKB-SubCell"/>
</dbReference>
<feature type="transmembrane region" description="Helical" evidence="5">
    <location>
        <begin position="85"/>
        <end position="104"/>
    </location>
</feature>
<dbReference type="PANTHER" id="PTHR24064">
    <property type="entry name" value="SOLUTE CARRIER FAMILY 22 MEMBER"/>
    <property type="match status" value="1"/>
</dbReference>
<dbReference type="InterPro" id="IPR036259">
    <property type="entry name" value="MFS_trans_sf"/>
</dbReference>
<proteinExistence type="predicted"/>
<feature type="transmembrane region" description="Helical" evidence="5">
    <location>
        <begin position="141"/>
        <end position="164"/>
    </location>
</feature>
<evidence type="ECO:0000256" key="5">
    <source>
        <dbReference type="SAM" id="Phobius"/>
    </source>
</evidence>
<name>A0AA88Y4X6_PINIB</name>
<feature type="transmembrane region" description="Helical" evidence="5">
    <location>
        <begin position="116"/>
        <end position="135"/>
    </location>
</feature>
<dbReference type="Pfam" id="PF00083">
    <property type="entry name" value="Sugar_tr"/>
    <property type="match status" value="1"/>
</dbReference>
<dbReference type="Gene3D" id="1.20.1250.20">
    <property type="entry name" value="MFS general substrate transporter like domains"/>
    <property type="match status" value="1"/>
</dbReference>
<feature type="transmembrane region" description="Helical" evidence="5">
    <location>
        <begin position="52"/>
        <end position="73"/>
    </location>
</feature>
<organism evidence="6 7">
    <name type="scientific">Pinctada imbricata</name>
    <name type="common">Atlantic pearl-oyster</name>
    <name type="synonym">Pinctada martensii</name>
    <dbReference type="NCBI Taxonomy" id="66713"/>
    <lineage>
        <taxon>Eukaryota</taxon>
        <taxon>Metazoa</taxon>
        <taxon>Spiralia</taxon>
        <taxon>Lophotrochozoa</taxon>
        <taxon>Mollusca</taxon>
        <taxon>Bivalvia</taxon>
        <taxon>Autobranchia</taxon>
        <taxon>Pteriomorphia</taxon>
        <taxon>Pterioida</taxon>
        <taxon>Pterioidea</taxon>
        <taxon>Pteriidae</taxon>
        <taxon>Pinctada</taxon>
    </lineage>
</organism>
<protein>
    <submittedName>
        <fullName evidence="6">Uncharacterized protein</fullName>
    </submittedName>
</protein>
<keyword evidence="3 5" id="KW-1133">Transmembrane helix</keyword>
<accession>A0AA88Y4X6</accession>
<dbReference type="GO" id="GO:0022857">
    <property type="term" value="F:transmembrane transporter activity"/>
    <property type="evidence" value="ECO:0007669"/>
    <property type="project" value="InterPro"/>
</dbReference>
<dbReference type="EMBL" id="VSWD01000007">
    <property type="protein sequence ID" value="KAK3098132.1"/>
    <property type="molecule type" value="Genomic_DNA"/>
</dbReference>
<evidence type="ECO:0000256" key="4">
    <source>
        <dbReference type="ARBA" id="ARBA00023136"/>
    </source>
</evidence>
<evidence type="ECO:0000256" key="2">
    <source>
        <dbReference type="ARBA" id="ARBA00022692"/>
    </source>
</evidence>